<keyword evidence="7" id="KW-1185">Reference proteome</keyword>
<dbReference type="Gene3D" id="1.10.10.1320">
    <property type="entry name" value="Anti-sigma factor, zinc-finger domain"/>
    <property type="match status" value="1"/>
</dbReference>
<keyword evidence="3" id="KW-1133">Transmembrane helix</keyword>
<feature type="domain" description="Putative zinc-finger" evidence="4">
    <location>
        <begin position="11"/>
        <end position="37"/>
    </location>
</feature>
<gene>
    <name evidence="5" type="ORF">POF43_028390</name>
    <name evidence="6" type="ORF">POF50_023735</name>
</gene>
<evidence type="ECO:0000256" key="1">
    <source>
        <dbReference type="ARBA" id="ARBA00023015"/>
    </source>
</evidence>
<comment type="caution">
    <text evidence="6">The sequence shown here is derived from an EMBL/GenBank/DDBJ whole genome shotgun (WGS) entry which is preliminary data.</text>
</comment>
<dbReference type="InterPro" id="IPR041916">
    <property type="entry name" value="Anti_sigma_zinc_sf"/>
</dbReference>
<evidence type="ECO:0000313" key="7">
    <source>
        <dbReference type="Proteomes" id="UP001156398"/>
    </source>
</evidence>
<evidence type="ECO:0000313" key="5">
    <source>
        <dbReference type="EMBL" id="MDI5966601.1"/>
    </source>
</evidence>
<name>A0AA90KAN0_9ACTN</name>
<evidence type="ECO:0000259" key="4">
    <source>
        <dbReference type="Pfam" id="PF13490"/>
    </source>
</evidence>
<dbReference type="RefSeq" id="WP_271317892.1">
    <property type="nucleotide sequence ID" value="NZ_JAAGKO020000055.1"/>
</dbReference>
<sequence>MTPPCERHLDVGAYVLGALNDDDATAFEEHLAVCDPCGAELESLMDVEAALAEFAADLPPGQRADALLAPPEPQLLDRLLADVRDTRRTTRHRRLYLVAAAVALIIAGPVVTALATSSSNGSTAVSATASGTAPAGVRAKVTMTDESWGTDLGLTLSGVHGPLSCKLVAVSSTGASQTATTWAVPDAGYGMPGMPKPLTVWGGTGFSRGQIDHFDVRTLDGRTLVSVKE</sequence>
<dbReference type="EMBL" id="JAAGKO020000055">
    <property type="protein sequence ID" value="MDI5966601.1"/>
    <property type="molecule type" value="Genomic_DNA"/>
</dbReference>
<feature type="transmembrane region" description="Helical" evidence="3">
    <location>
        <begin position="95"/>
        <end position="115"/>
    </location>
</feature>
<dbReference type="InterPro" id="IPR027383">
    <property type="entry name" value="Znf_put"/>
</dbReference>
<accession>A0AA90KAN0</accession>
<evidence type="ECO:0000256" key="3">
    <source>
        <dbReference type="SAM" id="Phobius"/>
    </source>
</evidence>
<dbReference type="Pfam" id="PF13490">
    <property type="entry name" value="zf-HC2"/>
    <property type="match status" value="1"/>
</dbReference>
<keyword evidence="2" id="KW-0804">Transcription</keyword>
<dbReference type="EMBL" id="JABXJJ020000030">
    <property type="protein sequence ID" value="MDI5972312.1"/>
    <property type="molecule type" value="Genomic_DNA"/>
</dbReference>
<keyword evidence="3" id="KW-0812">Transmembrane</keyword>
<organism evidence="6">
    <name type="scientific">Streptantibioticus silvisoli</name>
    <dbReference type="NCBI Taxonomy" id="2705255"/>
    <lineage>
        <taxon>Bacteria</taxon>
        <taxon>Bacillati</taxon>
        <taxon>Actinomycetota</taxon>
        <taxon>Actinomycetes</taxon>
        <taxon>Kitasatosporales</taxon>
        <taxon>Streptomycetaceae</taxon>
        <taxon>Streptantibioticus</taxon>
    </lineage>
</organism>
<dbReference type="Proteomes" id="UP001156398">
    <property type="component" value="Unassembled WGS sequence"/>
</dbReference>
<evidence type="ECO:0000256" key="2">
    <source>
        <dbReference type="ARBA" id="ARBA00023163"/>
    </source>
</evidence>
<keyword evidence="3" id="KW-0472">Membrane</keyword>
<reference evidence="6 7" key="1">
    <citation type="submission" date="2023-05" db="EMBL/GenBank/DDBJ databases">
        <title>Streptantibioticus silvisoli sp. nov., acidotolerant actinomycetes 1 from pine litter.</title>
        <authorList>
            <person name="Swiecimska M."/>
            <person name="Golinska P."/>
            <person name="Sangal V."/>
            <person name="Wachnowicz B."/>
            <person name="Goodfellow M."/>
        </authorList>
    </citation>
    <scope>NUCLEOTIDE SEQUENCE</scope>
    <source>
        <strain evidence="6">SL13</strain>
        <strain evidence="5 7">SL54</strain>
    </source>
</reference>
<protein>
    <submittedName>
        <fullName evidence="6">Zf-HC2 domain-containing protein</fullName>
    </submittedName>
</protein>
<dbReference type="AlphaFoldDB" id="A0AA90KAN0"/>
<proteinExistence type="predicted"/>
<evidence type="ECO:0000313" key="6">
    <source>
        <dbReference type="EMBL" id="MDI5972312.1"/>
    </source>
</evidence>
<keyword evidence="1" id="KW-0805">Transcription regulation</keyword>